<dbReference type="OrthoDB" id="9776971at2"/>
<dbReference type="PROSITE" id="PS01124">
    <property type="entry name" value="HTH_ARAC_FAMILY_2"/>
    <property type="match status" value="1"/>
</dbReference>
<accession>A0A4Z0D9I3</accession>
<comment type="caution">
    <text evidence="7">The sequence shown here is derived from an EMBL/GenBank/DDBJ whole genome shotgun (WGS) entry which is preliminary data.</text>
</comment>
<keyword evidence="5" id="KW-0326">Glycosidase</keyword>
<sequence>MIVGETMRRERVEYMKDLPLNIELLKVSEYPLHWQDSLEILFMLKGSIMLNVEAERYPLKQTEIEIINPDEVYSMEAIDEDNLLLIFQIDPMFFESYYEDAKDIFYYTDTTNLGDQESEKYYRLKKLLAIILYEVISKLDDYEDVVEEKLLDAMYHLLNNFHYLFYDEESLKDDEIQLERYHRIMKYLSNNYMNKVSLKDIAKQEFLTSQYLSYKIKEVFGKGFNDYLNQIRVEESTKLLLDTDKSISEIAEDVGFSHVRYYNKHFKNHYNMTPLQYRKKYKVSDKELERSKRIENMNLSEALIYLESYLSDYERFNYDNRIIKLDIDLKKDPIDTFNRPEIIDIGDVSLLLEEENRKILKEIQTEIGFKYLIVDNLFSDDMDIYKGKDKRFINWTRVEIILDFLEDIKLTPIISTKGVQKHIVEDFIKTFSNNYSKLDDWLNLDLKEFEITYPLEDISPKHDTLFMSNYIIYSYTIENKRLVMNVIDEISKDTVLTNETFFGGKGIFTANYLNKPSFYAFKFLSLLGEDVLYKDDGYIVTKSENGYQILLYNPETISEDEIYSDKEFKKLKEKKISLNFFNTEHNFQITKYDLNKSHGSVYDKWIYLGKPERLTSEKWSLLDNYVHPYVSFYFSEKTSIFNLVAKIKPNGCVLFTLNYGLN</sequence>
<dbReference type="EMBL" id="SRIB01000001">
    <property type="protein sequence ID" value="TFZ41571.1"/>
    <property type="molecule type" value="Genomic_DNA"/>
</dbReference>
<reference evidence="7 8" key="1">
    <citation type="submission" date="2019-03" db="EMBL/GenBank/DDBJ databases">
        <title>Draft genome sequence data and analysis of a Fermenting Bacterium, Soehngenia longevitae strain 1933PT, isolated from petroleum reservoir in Azerbaijan.</title>
        <authorList>
            <person name="Grouzdev D.S."/>
            <person name="Bidzhieva S.K."/>
            <person name="Sokolova D.S."/>
            <person name="Tourova T.P."/>
            <person name="Poltaraus A.B."/>
            <person name="Nazina T.N."/>
        </authorList>
    </citation>
    <scope>NUCLEOTIDE SEQUENCE [LARGE SCALE GENOMIC DNA]</scope>
    <source>
        <strain evidence="7 8">1933P</strain>
    </source>
</reference>
<keyword evidence="3" id="KW-0238">DNA-binding</keyword>
<dbReference type="SUPFAM" id="SSF51011">
    <property type="entry name" value="Glycosyl hydrolase domain"/>
    <property type="match status" value="1"/>
</dbReference>
<dbReference type="GO" id="GO:0016798">
    <property type="term" value="F:hydrolase activity, acting on glycosyl bonds"/>
    <property type="evidence" value="ECO:0007669"/>
    <property type="project" value="UniProtKB-KW"/>
</dbReference>
<evidence type="ECO:0000256" key="4">
    <source>
        <dbReference type="ARBA" id="ARBA00023163"/>
    </source>
</evidence>
<dbReference type="PROSITE" id="PS00041">
    <property type="entry name" value="HTH_ARAC_FAMILY_1"/>
    <property type="match status" value="1"/>
</dbReference>
<name>A0A4Z0D9I3_9FIRM</name>
<dbReference type="InterPro" id="IPR011051">
    <property type="entry name" value="RmlC_Cupin_sf"/>
</dbReference>
<keyword evidence="4" id="KW-0804">Transcription</keyword>
<dbReference type="InterPro" id="IPR009057">
    <property type="entry name" value="Homeodomain-like_sf"/>
</dbReference>
<dbReference type="InterPro" id="IPR003313">
    <property type="entry name" value="AraC-bd"/>
</dbReference>
<dbReference type="GO" id="GO:0043565">
    <property type="term" value="F:sequence-specific DNA binding"/>
    <property type="evidence" value="ECO:0007669"/>
    <property type="project" value="InterPro"/>
</dbReference>
<dbReference type="SUPFAM" id="SSF46689">
    <property type="entry name" value="Homeodomain-like"/>
    <property type="match status" value="1"/>
</dbReference>
<evidence type="ECO:0000256" key="1">
    <source>
        <dbReference type="ARBA" id="ARBA00022801"/>
    </source>
</evidence>
<keyword evidence="8" id="KW-1185">Reference proteome</keyword>
<proteinExistence type="predicted"/>
<dbReference type="Gene3D" id="3.20.20.80">
    <property type="entry name" value="Glycosidases"/>
    <property type="match status" value="1"/>
</dbReference>
<dbReference type="InterPro" id="IPR049166">
    <property type="entry name" value="GH39_cat"/>
</dbReference>
<dbReference type="InterPro" id="IPR018060">
    <property type="entry name" value="HTH_AraC"/>
</dbReference>
<evidence type="ECO:0000259" key="6">
    <source>
        <dbReference type="PROSITE" id="PS01124"/>
    </source>
</evidence>
<dbReference type="SMART" id="SM00342">
    <property type="entry name" value="HTH_ARAC"/>
    <property type="match status" value="1"/>
</dbReference>
<evidence type="ECO:0000256" key="2">
    <source>
        <dbReference type="ARBA" id="ARBA00023015"/>
    </source>
</evidence>
<dbReference type="PANTHER" id="PTHR43280:SF34">
    <property type="entry name" value="ARAC-FAMILY TRANSCRIPTIONAL REGULATOR"/>
    <property type="match status" value="1"/>
</dbReference>
<protein>
    <submittedName>
        <fullName evidence="7">Helix-turn-helix domain-containing protein</fullName>
    </submittedName>
</protein>
<keyword evidence="1" id="KW-0378">Hydrolase</keyword>
<evidence type="ECO:0000313" key="7">
    <source>
        <dbReference type="EMBL" id="TFZ41571.1"/>
    </source>
</evidence>
<dbReference type="SUPFAM" id="SSF51182">
    <property type="entry name" value="RmlC-like cupins"/>
    <property type="match status" value="1"/>
</dbReference>
<dbReference type="Pfam" id="PF12833">
    <property type="entry name" value="HTH_18"/>
    <property type="match status" value="1"/>
</dbReference>
<gene>
    <name evidence="7" type="ORF">E4100_00035</name>
</gene>
<dbReference type="Gene3D" id="2.60.120.10">
    <property type="entry name" value="Jelly Rolls"/>
    <property type="match status" value="1"/>
</dbReference>
<dbReference type="AlphaFoldDB" id="A0A4Z0D9I3"/>
<evidence type="ECO:0000256" key="5">
    <source>
        <dbReference type="ARBA" id="ARBA00023295"/>
    </source>
</evidence>
<evidence type="ECO:0000256" key="3">
    <source>
        <dbReference type="ARBA" id="ARBA00023125"/>
    </source>
</evidence>
<dbReference type="Gene3D" id="1.10.10.60">
    <property type="entry name" value="Homeodomain-like"/>
    <property type="match status" value="2"/>
</dbReference>
<feature type="domain" description="HTH araC/xylS-type" evidence="6">
    <location>
        <begin position="182"/>
        <end position="280"/>
    </location>
</feature>
<keyword evidence="2" id="KW-0805">Transcription regulation</keyword>
<dbReference type="Pfam" id="PF01229">
    <property type="entry name" value="Glyco_hydro_39"/>
    <property type="match status" value="1"/>
</dbReference>
<dbReference type="Pfam" id="PF02311">
    <property type="entry name" value="AraC_binding"/>
    <property type="match status" value="1"/>
</dbReference>
<dbReference type="GO" id="GO:0003700">
    <property type="term" value="F:DNA-binding transcription factor activity"/>
    <property type="evidence" value="ECO:0007669"/>
    <property type="project" value="InterPro"/>
</dbReference>
<dbReference type="InterPro" id="IPR018062">
    <property type="entry name" value="HTH_AraC-typ_CS"/>
</dbReference>
<evidence type="ECO:0000313" key="8">
    <source>
        <dbReference type="Proteomes" id="UP000298381"/>
    </source>
</evidence>
<organism evidence="7 8">
    <name type="scientific">Soehngenia longivitae</name>
    <dbReference type="NCBI Taxonomy" id="2562294"/>
    <lineage>
        <taxon>Bacteria</taxon>
        <taxon>Bacillati</taxon>
        <taxon>Bacillota</taxon>
        <taxon>Tissierellia</taxon>
        <taxon>Tissierellales</taxon>
        <taxon>Tissierellaceae</taxon>
        <taxon>Soehngenia</taxon>
    </lineage>
</organism>
<dbReference type="Proteomes" id="UP000298381">
    <property type="component" value="Unassembled WGS sequence"/>
</dbReference>
<dbReference type="InterPro" id="IPR014710">
    <property type="entry name" value="RmlC-like_jellyroll"/>
</dbReference>
<dbReference type="PANTHER" id="PTHR43280">
    <property type="entry name" value="ARAC-FAMILY TRANSCRIPTIONAL REGULATOR"/>
    <property type="match status" value="1"/>
</dbReference>
<dbReference type="Gene3D" id="2.60.40.1500">
    <property type="entry name" value="Glycosyl hydrolase domain, family 39"/>
    <property type="match status" value="1"/>
</dbReference>